<reference evidence="2 3" key="1">
    <citation type="journal article" date="2019" name="Int. J. Syst. Evol. Microbiol.">
        <title>Capsulimonas corticalis gen. nov., sp. nov., an aerobic capsulated bacterium, of a novel bacterial order, Capsulimonadales ord. nov., of the class Armatimonadia of the phylum Armatimonadetes.</title>
        <authorList>
            <person name="Li J."/>
            <person name="Kudo C."/>
            <person name="Tonouchi A."/>
        </authorList>
    </citation>
    <scope>NUCLEOTIDE SEQUENCE [LARGE SCALE GENOMIC DNA]</scope>
    <source>
        <strain evidence="2 3">AX-7</strain>
    </source>
</reference>
<dbReference type="OrthoDB" id="574243at2"/>
<evidence type="ECO:0000313" key="3">
    <source>
        <dbReference type="Proteomes" id="UP000287394"/>
    </source>
</evidence>
<dbReference type="Pfam" id="PF19493">
    <property type="entry name" value="Trypco1"/>
    <property type="match status" value="1"/>
</dbReference>
<dbReference type="AlphaFoldDB" id="A0A402D688"/>
<dbReference type="EMBL" id="AP025739">
    <property type="protein sequence ID" value="BDI31529.1"/>
    <property type="molecule type" value="Genomic_DNA"/>
</dbReference>
<dbReference type="RefSeq" id="WP_119324927.1">
    <property type="nucleotide sequence ID" value="NZ_AP025739.1"/>
</dbReference>
<name>A0A402D688_9BACT</name>
<dbReference type="InterPro" id="IPR045794">
    <property type="entry name" value="Trypco1"/>
</dbReference>
<gene>
    <name evidence="2" type="ORF">CCAX7_35800</name>
</gene>
<keyword evidence="3" id="KW-1185">Reference proteome</keyword>
<feature type="domain" description="Trypsin-co-occurring" evidence="1">
    <location>
        <begin position="23"/>
        <end position="124"/>
    </location>
</feature>
<sequence>MSTYLLFHSAPEMHEGQPSDPMNDVLVEIDDDVDLDDERSVRSKAGLSEVINTTVVRATISLQEALQRTIQSNVYALRNAVKSLEEPPNEMEISFGLKVTAEASNVAVGKIGGEANYTVKLTWKA</sequence>
<evidence type="ECO:0000313" key="2">
    <source>
        <dbReference type="EMBL" id="BDI31529.1"/>
    </source>
</evidence>
<organism evidence="2 3">
    <name type="scientific">Capsulimonas corticalis</name>
    <dbReference type="NCBI Taxonomy" id="2219043"/>
    <lineage>
        <taxon>Bacteria</taxon>
        <taxon>Bacillati</taxon>
        <taxon>Armatimonadota</taxon>
        <taxon>Armatimonadia</taxon>
        <taxon>Capsulimonadales</taxon>
        <taxon>Capsulimonadaceae</taxon>
        <taxon>Capsulimonas</taxon>
    </lineage>
</organism>
<proteinExistence type="predicted"/>
<dbReference type="NCBIfam" id="NF041216">
    <property type="entry name" value="CU044_2847_fam"/>
    <property type="match status" value="1"/>
</dbReference>
<dbReference type="Proteomes" id="UP000287394">
    <property type="component" value="Chromosome"/>
</dbReference>
<evidence type="ECO:0000259" key="1">
    <source>
        <dbReference type="Pfam" id="PF19493"/>
    </source>
</evidence>
<accession>A0A402D688</accession>
<dbReference type="KEGG" id="ccot:CCAX7_35800"/>
<protein>
    <recommendedName>
        <fullName evidence="1">Trypsin-co-occurring domain-containing protein</fullName>
    </recommendedName>
</protein>